<comment type="caution">
    <text evidence="2">The sequence shown here is derived from an EMBL/GenBank/DDBJ whole genome shotgun (WGS) entry which is preliminary data.</text>
</comment>
<keyword evidence="1" id="KW-0472">Membrane</keyword>
<proteinExistence type="predicted"/>
<feature type="transmembrane region" description="Helical" evidence="1">
    <location>
        <begin position="53"/>
        <end position="78"/>
    </location>
</feature>
<feature type="transmembrane region" description="Helical" evidence="1">
    <location>
        <begin position="296"/>
        <end position="316"/>
    </location>
</feature>
<feature type="transmembrane region" description="Helical" evidence="1">
    <location>
        <begin position="147"/>
        <end position="163"/>
    </location>
</feature>
<dbReference type="EMBL" id="JAGQHR010000889">
    <property type="protein sequence ID" value="MCA9729896.1"/>
    <property type="molecule type" value="Genomic_DNA"/>
</dbReference>
<dbReference type="Proteomes" id="UP000697710">
    <property type="component" value="Unassembled WGS sequence"/>
</dbReference>
<dbReference type="InterPro" id="IPR051533">
    <property type="entry name" value="WaaL-like"/>
</dbReference>
<reference evidence="2" key="2">
    <citation type="journal article" date="2021" name="Microbiome">
        <title>Successional dynamics and alternative stable states in a saline activated sludge microbial community over 9 years.</title>
        <authorList>
            <person name="Wang Y."/>
            <person name="Ye J."/>
            <person name="Ju F."/>
            <person name="Liu L."/>
            <person name="Boyd J.A."/>
            <person name="Deng Y."/>
            <person name="Parks D.H."/>
            <person name="Jiang X."/>
            <person name="Yin X."/>
            <person name="Woodcroft B.J."/>
            <person name="Tyson G.W."/>
            <person name="Hugenholtz P."/>
            <person name="Polz M.F."/>
            <person name="Zhang T."/>
        </authorList>
    </citation>
    <scope>NUCLEOTIDE SEQUENCE</scope>
    <source>
        <strain evidence="2">HKST-UBA01</strain>
    </source>
</reference>
<evidence type="ECO:0000256" key="1">
    <source>
        <dbReference type="SAM" id="Phobius"/>
    </source>
</evidence>
<evidence type="ECO:0000313" key="3">
    <source>
        <dbReference type="Proteomes" id="UP000697710"/>
    </source>
</evidence>
<feature type="transmembrane region" description="Helical" evidence="1">
    <location>
        <begin position="84"/>
        <end position="103"/>
    </location>
</feature>
<feature type="transmembrane region" description="Helical" evidence="1">
    <location>
        <begin position="175"/>
        <end position="197"/>
    </location>
</feature>
<feature type="transmembrane region" description="Helical" evidence="1">
    <location>
        <begin position="255"/>
        <end position="276"/>
    </location>
</feature>
<evidence type="ECO:0000313" key="2">
    <source>
        <dbReference type="EMBL" id="MCA9729896.1"/>
    </source>
</evidence>
<keyword evidence="1" id="KW-0812">Transmembrane</keyword>
<feature type="transmembrane region" description="Helical" evidence="1">
    <location>
        <begin position="223"/>
        <end position="243"/>
    </location>
</feature>
<dbReference type="AlphaFoldDB" id="A0A956RQN2"/>
<gene>
    <name evidence="2" type="ORF">KC729_19590</name>
</gene>
<feature type="non-terminal residue" evidence="2">
    <location>
        <position position="349"/>
    </location>
</feature>
<feature type="transmembrane region" description="Helical" evidence="1">
    <location>
        <begin position="115"/>
        <end position="135"/>
    </location>
</feature>
<dbReference type="PANTHER" id="PTHR37422">
    <property type="entry name" value="TEICHURONIC ACID BIOSYNTHESIS PROTEIN TUAE"/>
    <property type="match status" value="1"/>
</dbReference>
<name>A0A956RQN2_UNCEI</name>
<accession>A0A956RQN2</accession>
<feature type="transmembrane region" description="Helical" evidence="1">
    <location>
        <begin position="23"/>
        <end position="41"/>
    </location>
</feature>
<reference evidence="2" key="1">
    <citation type="submission" date="2020-04" db="EMBL/GenBank/DDBJ databases">
        <authorList>
            <person name="Zhang T."/>
        </authorList>
    </citation>
    <scope>NUCLEOTIDE SEQUENCE</scope>
    <source>
        <strain evidence="2">HKST-UBA01</strain>
    </source>
</reference>
<protein>
    <submittedName>
        <fullName evidence="2">Uncharacterized protein</fullName>
    </submittedName>
</protein>
<sequence>MPLASRRARSSARYARPFQELILSPWIVVPAALVIGWFLATQSSSINPRYIKLLFGLAFAIAAIRLPLPYTLAGFMLVFTVPTFIFTGDTNTIFIAFLAVVWLGKMSFRKVPRPIRSPIDWAILIYLGVHVLSFINLETTEAVEQSIRIMTFLGSGCLLYVLLVNNIRTESQLKLILQALCVTSAFVDFAGLVEYYAGYQLIPEWFLYGAGQSFLEGRVGSVFGSHALLADWSAIMFFAQVVLGMRSNYRMAKIWYYGLAGLSIVMIFLTVNRGGAFAWGAGALYFGFLMRRQIRWAPLILAGPIGAVLLVLLQVAGADSMGHFRLFTRLAGTQIERGVPDTRVEVWRD</sequence>
<keyword evidence="1" id="KW-1133">Transmembrane helix</keyword>
<organism evidence="2 3">
    <name type="scientific">Eiseniibacteriota bacterium</name>
    <dbReference type="NCBI Taxonomy" id="2212470"/>
    <lineage>
        <taxon>Bacteria</taxon>
        <taxon>Candidatus Eiseniibacteriota</taxon>
    </lineage>
</organism>
<dbReference type="PANTHER" id="PTHR37422:SF13">
    <property type="entry name" value="LIPOPOLYSACCHARIDE BIOSYNTHESIS PROTEIN PA4999-RELATED"/>
    <property type="match status" value="1"/>
</dbReference>